<protein>
    <submittedName>
        <fullName evidence="2">Uncharacterized protein</fullName>
    </submittedName>
</protein>
<feature type="region of interest" description="Disordered" evidence="1">
    <location>
        <begin position="68"/>
        <end position="90"/>
    </location>
</feature>
<sequence>MCPTFYTSEKISHKNTKESQRDFVRLRAFVAKKTDMSPPLIRKNQTQKHKGTTERLRETSCLRAFVAKKTDMSPPLIRKNQPQRNHKQTS</sequence>
<keyword evidence="3" id="KW-1185">Reference proteome</keyword>
<proteinExistence type="predicted"/>
<reference evidence="2" key="1">
    <citation type="journal article" date="2021" name="Microb. Physiol.">
        <title>Proteogenomic Insights into the Physiology of Marine, Sulfate-Reducing, Filamentous Desulfonema limicola and Desulfonema magnum.</title>
        <authorList>
            <person name="Schnaars V."/>
            <person name="Wohlbrand L."/>
            <person name="Scheve S."/>
            <person name="Hinrichs C."/>
            <person name="Reinhardt R."/>
            <person name="Rabus R."/>
        </authorList>
    </citation>
    <scope>NUCLEOTIDE SEQUENCE</scope>
    <source>
        <strain evidence="2">4be13</strain>
    </source>
</reference>
<feature type="region of interest" description="Disordered" evidence="1">
    <location>
        <begin position="35"/>
        <end position="55"/>
    </location>
</feature>
<gene>
    <name evidence="2" type="ORF">dnm_086860</name>
</gene>
<accession>A0A975BVM6</accession>
<organism evidence="2 3">
    <name type="scientific">Desulfonema magnum</name>
    <dbReference type="NCBI Taxonomy" id="45655"/>
    <lineage>
        <taxon>Bacteria</taxon>
        <taxon>Pseudomonadati</taxon>
        <taxon>Thermodesulfobacteriota</taxon>
        <taxon>Desulfobacteria</taxon>
        <taxon>Desulfobacterales</taxon>
        <taxon>Desulfococcaceae</taxon>
        <taxon>Desulfonema</taxon>
    </lineage>
</organism>
<dbReference type="AlphaFoldDB" id="A0A975BVM6"/>
<dbReference type="EMBL" id="CP061800">
    <property type="protein sequence ID" value="QTA92601.1"/>
    <property type="molecule type" value="Genomic_DNA"/>
</dbReference>
<dbReference type="KEGG" id="dmm:dnm_086860"/>
<evidence type="ECO:0000313" key="3">
    <source>
        <dbReference type="Proteomes" id="UP000663722"/>
    </source>
</evidence>
<evidence type="ECO:0000256" key="1">
    <source>
        <dbReference type="SAM" id="MobiDB-lite"/>
    </source>
</evidence>
<dbReference type="Proteomes" id="UP000663722">
    <property type="component" value="Chromosome"/>
</dbReference>
<evidence type="ECO:0000313" key="2">
    <source>
        <dbReference type="EMBL" id="QTA92601.1"/>
    </source>
</evidence>
<name>A0A975BVM6_9BACT</name>